<keyword evidence="3" id="KW-1185">Reference proteome</keyword>
<evidence type="ECO:0000313" key="3">
    <source>
        <dbReference type="Proteomes" id="UP000307173"/>
    </source>
</evidence>
<dbReference type="EMBL" id="SELW01000657">
    <property type="protein sequence ID" value="TID14974.1"/>
    <property type="molecule type" value="Genomic_DNA"/>
</dbReference>
<comment type="caution">
    <text evidence="2">The sequence shown here is derived from an EMBL/GenBank/DDBJ whole genome shotgun (WGS) entry which is preliminary data.</text>
</comment>
<protein>
    <submittedName>
        <fullName evidence="2">Uncharacterized protein</fullName>
    </submittedName>
</protein>
<organism evidence="2 3">
    <name type="scientific">Pichia inconspicua</name>
    <dbReference type="NCBI Taxonomy" id="52247"/>
    <lineage>
        <taxon>Eukaryota</taxon>
        <taxon>Fungi</taxon>
        <taxon>Dikarya</taxon>
        <taxon>Ascomycota</taxon>
        <taxon>Saccharomycotina</taxon>
        <taxon>Pichiomycetes</taxon>
        <taxon>Pichiales</taxon>
        <taxon>Pichiaceae</taxon>
        <taxon>Pichia</taxon>
    </lineage>
</organism>
<proteinExistence type="predicted"/>
<dbReference type="OrthoDB" id="3997946at2759"/>
<feature type="region of interest" description="Disordered" evidence="1">
    <location>
        <begin position="18"/>
        <end position="45"/>
    </location>
</feature>
<reference evidence="2 3" key="1">
    <citation type="journal article" date="2019" name="Front. Genet.">
        <title>Whole-Genome Sequencing of the Opportunistic Yeast Pathogen Candida inconspicua Uncovers Its Hybrid Origin.</title>
        <authorList>
            <person name="Mixao V."/>
            <person name="Hansen A.P."/>
            <person name="Saus E."/>
            <person name="Boekhout T."/>
            <person name="Lass-Florl C."/>
            <person name="Gabaldon T."/>
        </authorList>
    </citation>
    <scope>NUCLEOTIDE SEQUENCE [LARGE SCALE GENOMIC DNA]</scope>
    <source>
        <strain evidence="2 3">CBS 180</strain>
    </source>
</reference>
<dbReference type="Proteomes" id="UP000307173">
    <property type="component" value="Unassembled WGS sequence"/>
</dbReference>
<dbReference type="STRING" id="52247.A0A4T0WW31"/>
<accession>A0A4T0WW31</accession>
<name>A0A4T0WW31_9ASCO</name>
<feature type="compositionally biased region" description="Polar residues" evidence="1">
    <location>
        <begin position="21"/>
        <end position="45"/>
    </location>
</feature>
<dbReference type="AlphaFoldDB" id="A0A4T0WW31"/>
<gene>
    <name evidence="2" type="ORF">CANINC_004645</name>
</gene>
<sequence>MTLKRSISQRFKNTVEKTKRIVSSPTVRSFSSTHSPSPTQFSNTDDVSIHSAPIIRNSPLLINSESVDNTPTLLYSSKLRPSSIRRHSSQQKQLLDFIDTSLPPATATTISSTHTQLPTPIKTPTIHDTSIATAETTFDSSINDNFSSNVNNNNTTTTTNNNNTNNTNILLPNDHPLLLPTDPIDKSIPPFTPDQLTPILLSSSLDNSFDKPSISHINSSTSCTATESSTNTTDFSSSPILIVQAHANPLFTKAHQIDHLDKNLDIRKNDQLADQMALNILHDISEENIDELSKLRDEINLVL</sequence>
<evidence type="ECO:0000313" key="2">
    <source>
        <dbReference type="EMBL" id="TID14974.1"/>
    </source>
</evidence>
<evidence type="ECO:0000256" key="1">
    <source>
        <dbReference type="SAM" id="MobiDB-lite"/>
    </source>
</evidence>